<dbReference type="PANTHER" id="PTHR46580">
    <property type="entry name" value="SENSOR KINASE-RELATED"/>
    <property type="match status" value="1"/>
</dbReference>
<evidence type="ECO:0000256" key="1">
    <source>
        <dbReference type="ARBA" id="ARBA00022729"/>
    </source>
</evidence>
<dbReference type="RefSeq" id="WP_145195320.1">
    <property type="nucleotide sequence ID" value="NZ_CP036434.1"/>
</dbReference>
<dbReference type="Pfam" id="PF13517">
    <property type="entry name" value="FG-GAP_3"/>
    <property type="match status" value="1"/>
</dbReference>
<dbReference type="Proteomes" id="UP000320390">
    <property type="component" value="Chromosome"/>
</dbReference>
<dbReference type="InterPro" id="IPR028994">
    <property type="entry name" value="Integrin_alpha_N"/>
</dbReference>
<evidence type="ECO:0000313" key="3">
    <source>
        <dbReference type="Proteomes" id="UP000320390"/>
    </source>
</evidence>
<dbReference type="InterPro" id="IPR013517">
    <property type="entry name" value="FG-GAP"/>
</dbReference>
<evidence type="ECO:0000313" key="2">
    <source>
        <dbReference type="EMBL" id="QDV05749.1"/>
    </source>
</evidence>
<proteinExistence type="predicted"/>
<keyword evidence="3" id="KW-1185">Reference proteome</keyword>
<dbReference type="PANTHER" id="PTHR46580:SF4">
    <property type="entry name" value="ATP_GTP-BINDING PROTEIN"/>
    <property type="match status" value="1"/>
</dbReference>
<protein>
    <submittedName>
        <fullName evidence="2">FG-GAP repeat protein</fullName>
    </submittedName>
</protein>
<dbReference type="SUPFAM" id="SSF69318">
    <property type="entry name" value="Integrin alpha N-terminal domain"/>
    <property type="match status" value="1"/>
</dbReference>
<reference evidence="2 3" key="1">
    <citation type="submission" date="2019-02" db="EMBL/GenBank/DDBJ databases">
        <title>Deep-cultivation of Planctomycetes and their phenomic and genomic characterization uncovers novel biology.</title>
        <authorList>
            <person name="Wiegand S."/>
            <person name="Jogler M."/>
            <person name="Boedeker C."/>
            <person name="Pinto D."/>
            <person name="Vollmers J."/>
            <person name="Rivas-Marin E."/>
            <person name="Kohn T."/>
            <person name="Peeters S.H."/>
            <person name="Heuer A."/>
            <person name="Rast P."/>
            <person name="Oberbeckmann S."/>
            <person name="Bunk B."/>
            <person name="Jeske O."/>
            <person name="Meyerdierks A."/>
            <person name="Storesund J.E."/>
            <person name="Kallscheuer N."/>
            <person name="Luecker S."/>
            <person name="Lage O.M."/>
            <person name="Pohl T."/>
            <person name="Merkel B.J."/>
            <person name="Hornburger P."/>
            <person name="Mueller R.-W."/>
            <person name="Bruemmer F."/>
            <person name="Labrenz M."/>
            <person name="Spormann A.M."/>
            <person name="Op den Camp H."/>
            <person name="Overmann J."/>
            <person name="Amann R."/>
            <person name="Jetten M.S.M."/>
            <person name="Mascher T."/>
            <person name="Medema M.H."/>
            <person name="Devos D.P."/>
            <person name="Kaster A.-K."/>
            <person name="Ovreas L."/>
            <person name="Rohde M."/>
            <person name="Galperin M.Y."/>
            <person name="Jogler C."/>
        </authorList>
    </citation>
    <scope>NUCLEOTIDE SEQUENCE [LARGE SCALE GENOMIC DNA]</scope>
    <source>
        <strain evidence="2 3">Poly30</strain>
    </source>
</reference>
<dbReference type="EMBL" id="CP036434">
    <property type="protein sequence ID" value="QDV05749.1"/>
    <property type="molecule type" value="Genomic_DNA"/>
</dbReference>
<sequence length="640" mass="69941">MHWTSLSFPLAFVLAACHSGSESSTGAGGALARNPVMPDPSDVMLVQRLDRFAGDPVPTTPKYFDMILGDMDLDGDLDCFLNRHNLHRFEAFENVGGSFEQFNRRGRDDSGLWENRGIPDLYGRAADLELDIDAFGIPGIYVWHAESWTGRWFFRVLPAPGSTSHTLRLVVNRPFVDQVGLVHGEVERLSEFEVAMEVDVSGGPRTFAFGNVGHDTQLKVSTDDPSGIRMFAGTNLLEFPSRSVSLWKQDPHGMALVDCQGSAEPELYVCGGGLAGNHLPPHDPQADRLFESLGQPGLYREVPEGALPEDYGRGRQVAWVDMDADGENELYVANKETPNVLLERDAQNRHFDVAASLGLDLVVPESFAWTDVDRDGHLDLVYLDGSEVFIARRRGGGFEPSSGADVGLLLPPDPAGGASLFEDAMFQLFDMDRDGDLDLWILQHSSDQRVTAFRNDAGAYVDVTESLGLGQASGLLRALIADIDNDGWLDLVTFDGRLAWWRNLLGESFERANLDDGFGQALTSWFAAGDVDLDGRIDLVVMTGSTRQVLENVTVGANTLLEVHPDLPLGTVVRAYHPDGTVFAQSWGAATVSRYSQSLQPLRFGQAPGVPVTQVGVQLPGDATERYRVNVPAGSRRLDL</sequence>
<dbReference type="OrthoDB" id="243895at2"/>
<accession>A0A518ENT4</accession>
<dbReference type="AlphaFoldDB" id="A0A518ENT4"/>
<organism evidence="2 3">
    <name type="scientific">Saltatorellus ferox</name>
    <dbReference type="NCBI Taxonomy" id="2528018"/>
    <lineage>
        <taxon>Bacteria</taxon>
        <taxon>Pseudomonadati</taxon>
        <taxon>Planctomycetota</taxon>
        <taxon>Planctomycetia</taxon>
        <taxon>Planctomycetia incertae sedis</taxon>
        <taxon>Saltatorellus</taxon>
    </lineage>
</organism>
<gene>
    <name evidence="2" type="ORF">Poly30_12510</name>
</gene>
<name>A0A518ENT4_9BACT</name>
<keyword evidence="1" id="KW-0732">Signal</keyword>